<evidence type="ECO:0000313" key="3">
    <source>
        <dbReference type="Proteomes" id="UP001063166"/>
    </source>
</evidence>
<organism evidence="2 3">
    <name type="scientific">Lyophyllum shimeji</name>
    <name type="common">Hon-shimeji</name>
    <name type="synonym">Tricholoma shimeji</name>
    <dbReference type="NCBI Taxonomy" id="47721"/>
    <lineage>
        <taxon>Eukaryota</taxon>
        <taxon>Fungi</taxon>
        <taxon>Dikarya</taxon>
        <taxon>Basidiomycota</taxon>
        <taxon>Agaricomycotina</taxon>
        <taxon>Agaricomycetes</taxon>
        <taxon>Agaricomycetidae</taxon>
        <taxon>Agaricales</taxon>
        <taxon>Tricholomatineae</taxon>
        <taxon>Lyophyllaceae</taxon>
        <taxon>Lyophyllum</taxon>
    </lineage>
</organism>
<comment type="caution">
    <text evidence="2">The sequence shown here is derived from an EMBL/GenBank/DDBJ whole genome shotgun (WGS) entry which is preliminary data.</text>
</comment>
<feature type="region of interest" description="Disordered" evidence="1">
    <location>
        <begin position="253"/>
        <end position="321"/>
    </location>
</feature>
<accession>A0A9P3PGW3</accession>
<dbReference type="AlphaFoldDB" id="A0A9P3PGW3"/>
<dbReference type="OrthoDB" id="3040699at2759"/>
<feature type="compositionally biased region" description="Polar residues" evidence="1">
    <location>
        <begin position="161"/>
        <end position="176"/>
    </location>
</feature>
<feature type="region of interest" description="Disordered" evidence="1">
    <location>
        <begin position="126"/>
        <end position="176"/>
    </location>
</feature>
<keyword evidence="3" id="KW-1185">Reference proteome</keyword>
<evidence type="ECO:0000256" key="1">
    <source>
        <dbReference type="SAM" id="MobiDB-lite"/>
    </source>
</evidence>
<name>A0A9P3PGW3_LYOSH</name>
<protein>
    <submittedName>
        <fullName evidence="2">Uncharacterized protein</fullName>
    </submittedName>
</protein>
<dbReference type="EMBL" id="BRPK01000002">
    <property type="protein sequence ID" value="GLB35162.1"/>
    <property type="molecule type" value="Genomic_DNA"/>
</dbReference>
<sequence length="969" mass="102488">MQVAPSSNAIQNNQKLFNSFSRRLASDDLATYASFAEKFAVWLSDGRAYYAEARPEILKMLKIAQLTLRRNVEANPDFNSPFHISSCIDHPMVASYSRLLQAIHPFRDRFVEPDLQAAVRSLLKTATTPAASSGSRSHSIELTTDAESPVPGITPPPRLDASTSRQLSSPTSVSVLQARPSLSSDMQPVHGPSLGEPSLQTSSVISAAAANGTETVPLPSVTGHSFSMPQDSTGPLRPIDTSFASAAVSVAPAPASLTSREQRQPMPLNLSTQADHGPVQIQIPSSAARRTEVSTNAGPSPATSPLGEHPAPPKPRKKKRKLDVGLESLIQADLQELRKRGVAVKQELVEPTNLSEIFDMRNARTLTSGATAPIPATQKAHDAVAETTARPQPGVIALGPDGLRASAVAGAQDVLRIDSTVSINEPVGRSTLPVPPSRTASLQAMATDITETEHENDIIVDKAWQPPPPLENDQVAVLRHTSTEDIASTGPLTKTDLRIDEIAPSAGGVAPQRLPIVDLSHAAGATHGPICDTAQPTSTIVDTGHCVPVISPATISAAIDAESENINSEIVKSALTREPHTGITGAASTYPLEQISLRLDTEILEAVDTDIVTQSSPATALVTPAPSASEAPAQGRTPPAHVISAHGGGSMPVSQSPTHGAMSMSPRAAIPLSRSVSTSPTASVMSNPLLPPSATHPTSTHDTIAYLPASQPKTVLQPVGVNGVLSTIDQPSEGVSVSSGASLSAKNTACGIETQLAAAKDGILSASGREVSTHSAEELRALHAFGPGTVTFAAHKGLVKKSKATIRFDIPEEQFEALSLWRNRKERTEDLKGSLCLTLACYSRVSVKAETKTLEEVAALPSVWPTSGDLSMNVMYQGKRANFPLSPPIIVAPNGLVDVTDFLQKGPNIIELDQYADMSAYIFILRAHRPTGAQLEQVAQRQRKNQAWQDWLLRMCQPFEVPTPTPPAS</sequence>
<proteinExistence type="predicted"/>
<reference evidence="2" key="1">
    <citation type="submission" date="2022-07" db="EMBL/GenBank/DDBJ databases">
        <title>The genome of Lyophyllum shimeji provides insight into the initial evolution of ectomycorrhizal fungal genome.</title>
        <authorList>
            <person name="Kobayashi Y."/>
            <person name="Shibata T."/>
            <person name="Hirakawa H."/>
            <person name="Shigenobu S."/>
            <person name="Nishiyama T."/>
            <person name="Yamada A."/>
            <person name="Hasebe M."/>
            <person name="Kawaguchi M."/>
        </authorList>
    </citation>
    <scope>NUCLEOTIDE SEQUENCE</scope>
    <source>
        <strain evidence="2">AT787</strain>
    </source>
</reference>
<evidence type="ECO:0000313" key="2">
    <source>
        <dbReference type="EMBL" id="GLB35162.1"/>
    </source>
</evidence>
<feature type="compositionally biased region" description="Polar residues" evidence="1">
    <location>
        <begin position="126"/>
        <end position="146"/>
    </location>
</feature>
<gene>
    <name evidence="2" type="ORF">LshimejAT787_0207270</name>
</gene>
<feature type="compositionally biased region" description="Polar residues" evidence="1">
    <location>
        <begin position="293"/>
        <end position="303"/>
    </location>
</feature>
<dbReference type="Proteomes" id="UP001063166">
    <property type="component" value="Unassembled WGS sequence"/>
</dbReference>